<gene>
    <name evidence="1" type="ORF">B4088_6682</name>
</gene>
<proteinExistence type="predicted"/>
<protein>
    <submittedName>
        <fullName evidence="1">Uncharacterized protein</fullName>
    </submittedName>
</protein>
<sequence length="46" mass="5210">MRQTIIDFTNFLLDGKTIGIKNPKGIKGIIFPKTFIKLDVTSIMEL</sequence>
<dbReference type="Proteomes" id="UP000076482">
    <property type="component" value="Unassembled WGS sequence"/>
</dbReference>
<dbReference type="EMBL" id="LJKE01000141">
    <property type="protein sequence ID" value="KZD48217.1"/>
    <property type="molecule type" value="Genomic_DNA"/>
</dbReference>
<evidence type="ECO:0000313" key="1">
    <source>
        <dbReference type="EMBL" id="KZD48217.1"/>
    </source>
</evidence>
<accession>A0A161TLH0</accession>
<dbReference type="AlphaFoldDB" id="A0A161TLH0"/>
<organism evidence="1 2">
    <name type="scientific">Bacillus cereus</name>
    <dbReference type="NCBI Taxonomy" id="1396"/>
    <lineage>
        <taxon>Bacteria</taxon>
        <taxon>Bacillati</taxon>
        <taxon>Bacillota</taxon>
        <taxon>Bacilli</taxon>
        <taxon>Bacillales</taxon>
        <taxon>Bacillaceae</taxon>
        <taxon>Bacillus</taxon>
        <taxon>Bacillus cereus group</taxon>
    </lineage>
</organism>
<evidence type="ECO:0000313" key="2">
    <source>
        <dbReference type="Proteomes" id="UP000076482"/>
    </source>
</evidence>
<name>A0A161TLH0_BACCE</name>
<reference evidence="1 2" key="1">
    <citation type="submission" date="2015-09" db="EMBL/GenBank/DDBJ databases">
        <title>Bacillus cereus food isolates.</title>
        <authorList>
            <person name="Boekhorst J."/>
        </authorList>
    </citation>
    <scope>NUCLEOTIDE SEQUENCE [LARGE SCALE GENOMIC DNA]</scope>
    <source>
        <strain evidence="1 2">B4088</strain>
    </source>
</reference>
<comment type="caution">
    <text evidence="1">The sequence shown here is derived from an EMBL/GenBank/DDBJ whole genome shotgun (WGS) entry which is preliminary data.</text>
</comment>